<dbReference type="PANTHER" id="PTHR10520:SF12">
    <property type="entry name" value="TRIFUNCTIONAL PURINE BIOSYNTHETIC PROTEIN ADENOSINE-3"/>
    <property type="match status" value="1"/>
</dbReference>
<dbReference type="GO" id="GO:0005829">
    <property type="term" value="C:cytosol"/>
    <property type="evidence" value="ECO:0007669"/>
    <property type="project" value="TreeGrafter"/>
</dbReference>
<dbReference type="Pfam" id="PF02769">
    <property type="entry name" value="AIRS_C"/>
    <property type="match status" value="1"/>
</dbReference>
<evidence type="ECO:0000313" key="19">
    <source>
        <dbReference type="Proteomes" id="UP000199355"/>
    </source>
</evidence>
<protein>
    <recommendedName>
        <fullName evidence="5 15">Phosphoribosylformylglycinamidine cyclo-ligase</fullName>
        <ecNumber evidence="4 15">6.3.3.1</ecNumber>
    </recommendedName>
    <alternativeName>
        <fullName evidence="12 15">AIR synthase</fullName>
    </alternativeName>
    <alternativeName>
        <fullName evidence="13 15">AIRS</fullName>
    </alternativeName>
    <alternativeName>
        <fullName evidence="11 15">Phosphoribosyl-aminoimidazole synthetase</fullName>
    </alternativeName>
</protein>
<comment type="pathway">
    <text evidence="2 15">Purine metabolism; IMP biosynthesis via de novo pathway; 5-amino-1-(5-phospho-D-ribosyl)imidazole from N(2)-formyl-N(1)-(5-phospho-D-ribosyl)glycinamide: step 2/2.</text>
</comment>
<evidence type="ECO:0000256" key="12">
    <source>
        <dbReference type="ARBA" id="ARBA00032931"/>
    </source>
</evidence>
<evidence type="ECO:0000256" key="15">
    <source>
        <dbReference type="HAMAP-Rule" id="MF_00741"/>
    </source>
</evidence>
<feature type="domain" description="PurM-like N-terminal" evidence="16">
    <location>
        <begin position="60"/>
        <end position="165"/>
    </location>
</feature>
<reference evidence="19" key="1">
    <citation type="submission" date="2016-10" db="EMBL/GenBank/DDBJ databases">
        <authorList>
            <person name="Varghese N."/>
            <person name="Submissions S."/>
        </authorList>
    </citation>
    <scope>NUCLEOTIDE SEQUENCE [LARGE SCALE GENOMIC DNA]</scope>
    <source>
        <strain evidence="19">KHC7</strain>
    </source>
</reference>
<dbReference type="GO" id="GO:0004641">
    <property type="term" value="F:phosphoribosylformylglycinamidine cyclo-ligase activity"/>
    <property type="evidence" value="ECO:0007669"/>
    <property type="project" value="UniProtKB-UniRule"/>
</dbReference>
<dbReference type="Gene3D" id="3.30.1330.10">
    <property type="entry name" value="PurM-like, N-terminal domain"/>
    <property type="match status" value="1"/>
</dbReference>
<evidence type="ECO:0000259" key="17">
    <source>
        <dbReference type="Pfam" id="PF02769"/>
    </source>
</evidence>
<keyword evidence="6 15" id="KW-0963">Cytoplasm</keyword>
<dbReference type="EC" id="6.3.3.1" evidence="4 15"/>
<evidence type="ECO:0000256" key="5">
    <source>
        <dbReference type="ARBA" id="ARBA00020367"/>
    </source>
</evidence>
<dbReference type="Pfam" id="PF00586">
    <property type="entry name" value="AIRS"/>
    <property type="match status" value="1"/>
</dbReference>
<keyword evidence="10 15" id="KW-0067">ATP-binding</keyword>
<dbReference type="AlphaFoldDB" id="A0A1G7IZ07"/>
<keyword evidence="9 15" id="KW-0658">Purine biosynthesis</keyword>
<dbReference type="STRING" id="571438.SAMN05192586_102130"/>
<dbReference type="FunFam" id="3.30.1330.10:FF:000001">
    <property type="entry name" value="Phosphoribosylformylglycinamidine cyclo-ligase"/>
    <property type="match status" value="1"/>
</dbReference>
<evidence type="ECO:0000256" key="1">
    <source>
        <dbReference type="ARBA" id="ARBA00004496"/>
    </source>
</evidence>
<sequence>MSSERAKAYAQAGVNIEAGNALVSRIKDLVQGTHTRGVISDIGGFGGLFRPDLTGMAEPVLVASTDGVGTKLKLAFACNKHDTVGIDLVAMSVNDILVQGATPLFFLDYFATGKLDVDTAQTVVGGVAEGCRRAGCALLGGETAEMPDMYGPGEYDLAGFCVGLVDNARLIDGSSIQVGDKIVGIASSGLHSNGYSLVRKILAQSGLGPDDALPGAGASVREVLLTPTTIYVEVVRSLMRDLNIKGMAHITGGGFYDNIPRVLPGQVEARIHFGSWQMPPVFHWLNEAGHLSWPEILQIFNAGIGYVLVLPADQAEEAVGRIRAFEMGAWCLGEIARRSAPDSEQVVVAF</sequence>
<evidence type="ECO:0000256" key="11">
    <source>
        <dbReference type="ARBA" id="ARBA00031908"/>
    </source>
</evidence>
<dbReference type="GO" id="GO:0005524">
    <property type="term" value="F:ATP binding"/>
    <property type="evidence" value="ECO:0007669"/>
    <property type="project" value="UniProtKB-KW"/>
</dbReference>
<keyword evidence="7 15" id="KW-0436">Ligase</keyword>
<dbReference type="InterPro" id="IPR036676">
    <property type="entry name" value="PurM-like_C_sf"/>
</dbReference>
<keyword evidence="8 15" id="KW-0547">Nucleotide-binding</keyword>
<evidence type="ECO:0000313" key="18">
    <source>
        <dbReference type="EMBL" id="SDF17972.1"/>
    </source>
</evidence>
<dbReference type="GO" id="GO:0046084">
    <property type="term" value="P:adenine biosynthetic process"/>
    <property type="evidence" value="ECO:0007669"/>
    <property type="project" value="TreeGrafter"/>
</dbReference>
<comment type="subcellular location">
    <subcellularLocation>
        <location evidence="1 15">Cytoplasm</location>
    </subcellularLocation>
</comment>
<evidence type="ECO:0000256" key="7">
    <source>
        <dbReference type="ARBA" id="ARBA00022598"/>
    </source>
</evidence>
<dbReference type="InterPro" id="IPR004733">
    <property type="entry name" value="PurM_cligase"/>
</dbReference>
<dbReference type="EMBL" id="FNBX01000002">
    <property type="protein sequence ID" value="SDF17972.1"/>
    <property type="molecule type" value="Genomic_DNA"/>
</dbReference>
<evidence type="ECO:0000256" key="8">
    <source>
        <dbReference type="ARBA" id="ARBA00022741"/>
    </source>
</evidence>
<proteinExistence type="inferred from homology"/>
<dbReference type="PANTHER" id="PTHR10520">
    <property type="entry name" value="TRIFUNCTIONAL PURINE BIOSYNTHETIC PROTEIN ADENOSINE-3-RELATED"/>
    <property type="match status" value="1"/>
</dbReference>
<evidence type="ECO:0000256" key="2">
    <source>
        <dbReference type="ARBA" id="ARBA00004686"/>
    </source>
</evidence>
<evidence type="ECO:0000256" key="6">
    <source>
        <dbReference type="ARBA" id="ARBA00022490"/>
    </source>
</evidence>
<dbReference type="SUPFAM" id="SSF55326">
    <property type="entry name" value="PurM N-terminal domain-like"/>
    <property type="match status" value="1"/>
</dbReference>
<gene>
    <name evidence="15" type="primary">purM</name>
    <name evidence="18" type="ORF">SAMN05192586_102130</name>
</gene>
<dbReference type="GO" id="GO:0004637">
    <property type="term" value="F:phosphoribosylamine-glycine ligase activity"/>
    <property type="evidence" value="ECO:0007669"/>
    <property type="project" value="TreeGrafter"/>
</dbReference>
<dbReference type="CDD" id="cd02196">
    <property type="entry name" value="PurM"/>
    <property type="match status" value="1"/>
</dbReference>
<dbReference type="FunFam" id="3.90.650.10:FF:000011">
    <property type="entry name" value="Phosphoribosylformylglycinamidine cyclo-ligase"/>
    <property type="match status" value="1"/>
</dbReference>
<comment type="catalytic activity">
    <reaction evidence="14 15">
        <text>2-formamido-N(1)-(5-O-phospho-beta-D-ribosyl)acetamidine + ATP = 5-amino-1-(5-phospho-beta-D-ribosyl)imidazole + ADP + phosphate + H(+)</text>
        <dbReference type="Rhea" id="RHEA:23032"/>
        <dbReference type="ChEBI" id="CHEBI:15378"/>
        <dbReference type="ChEBI" id="CHEBI:30616"/>
        <dbReference type="ChEBI" id="CHEBI:43474"/>
        <dbReference type="ChEBI" id="CHEBI:137981"/>
        <dbReference type="ChEBI" id="CHEBI:147287"/>
        <dbReference type="ChEBI" id="CHEBI:456216"/>
        <dbReference type="EC" id="6.3.3.1"/>
    </reaction>
</comment>
<evidence type="ECO:0000256" key="10">
    <source>
        <dbReference type="ARBA" id="ARBA00022840"/>
    </source>
</evidence>
<dbReference type="OrthoDB" id="9777881at2"/>
<dbReference type="NCBIfam" id="TIGR00878">
    <property type="entry name" value="purM"/>
    <property type="match status" value="1"/>
</dbReference>
<dbReference type="InterPro" id="IPR036921">
    <property type="entry name" value="PurM-like_N_sf"/>
</dbReference>
<keyword evidence="19" id="KW-1185">Reference proteome</keyword>
<dbReference type="RefSeq" id="WP_092152672.1">
    <property type="nucleotide sequence ID" value="NZ_FNBX01000002.1"/>
</dbReference>
<evidence type="ECO:0000256" key="14">
    <source>
        <dbReference type="ARBA" id="ARBA00049057"/>
    </source>
</evidence>
<dbReference type="GO" id="GO:0006189">
    <property type="term" value="P:'de novo' IMP biosynthetic process"/>
    <property type="evidence" value="ECO:0007669"/>
    <property type="project" value="UniProtKB-UniRule"/>
</dbReference>
<comment type="similarity">
    <text evidence="3 15">Belongs to the AIR synthase family.</text>
</comment>
<dbReference type="SUPFAM" id="SSF56042">
    <property type="entry name" value="PurM C-terminal domain-like"/>
    <property type="match status" value="1"/>
</dbReference>
<dbReference type="InterPro" id="IPR010918">
    <property type="entry name" value="PurM-like_C_dom"/>
</dbReference>
<evidence type="ECO:0000256" key="13">
    <source>
        <dbReference type="ARBA" id="ARBA00033093"/>
    </source>
</evidence>
<organism evidence="18 19">
    <name type="scientific">Desulfovibrio legallii</name>
    <dbReference type="NCBI Taxonomy" id="571438"/>
    <lineage>
        <taxon>Bacteria</taxon>
        <taxon>Pseudomonadati</taxon>
        <taxon>Thermodesulfobacteriota</taxon>
        <taxon>Desulfovibrionia</taxon>
        <taxon>Desulfovibrionales</taxon>
        <taxon>Desulfovibrionaceae</taxon>
        <taxon>Desulfovibrio</taxon>
    </lineage>
</organism>
<evidence type="ECO:0000256" key="9">
    <source>
        <dbReference type="ARBA" id="ARBA00022755"/>
    </source>
</evidence>
<dbReference type="UniPathway" id="UPA00074">
    <property type="reaction ID" value="UER00129"/>
</dbReference>
<dbReference type="InterPro" id="IPR016188">
    <property type="entry name" value="PurM-like_N"/>
</dbReference>
<name>A0A1G7IZ07_9BACT</name>
<evidence type="ECO:0000259" key="16">
    <source>
        <dbReference type="Pfam" id="PF00586"/>
    </source>
</evidence>
<feature type="domain" description="PurM-like C-terminal" evidence="17">
    <location>
        <begin position="177"/>
        <end position="338"/>
    </location>
</feature>
<dbReference type="HAMAP" id="MF_00741">
    <property type="entry name" value="AIRS"/>
    <property type="match status" value="1"/>
</dbReference>
<accession>A0A1G7IZ07</accession>
<evidence type="ECO:0000256" key="3">
    <source>
        <dbReference type="ARBA" id="ARBA00010280"/>
    </source>
</evidence>
<dbReference type="Gene3D" id="3.90.650.10">
    <property type="entry name" value="PurM-like C-terminal domain"/>
    <property type="match status" value="1"/>
</dbReference>
<evidence type="ECO:0000256" key="4">
    <source>
        <dbReference type="ARBA" id="ARBA00013047"/>
    </source>
</evidence>
<dbReference type="Proteomes" id="UP000199355">
    <property type="component" value="Unassembled WGS sequence"/>
</dbReference>